<dbReference type="InterPro" id="IPR004045">
    <property type="entry name" value="Glutathione_S-Trfase_N"/>
</dbReference>
<name>A0A9Q5I202_SANBA</name>
<dbReference type="CDD" id="cd00299">
    <property type="entry name" value="GST_C_family"/>
    <property type="match status" value="1"/>
</dbReference>
<gene>
    <name evidence="2" type="ORF">A7U60_g2654</name>
</gene>
<evidence type="ECO:0000313" key="3">
    <source>
        <dbReference type="Proteomes" id="UP000757232"/>
    </source>
</evidence>
<dbReference type="Pfam" id="PF13409">
    <property type="entry name" value="GST_N_2"/>
    <property type="match status" value="1"/>
</dbReference>
<dbReference type="InterPro" id="IPR036249">
    <property type="entry name" value="Thioredoxin-like_sf"/>
</dbReference>
<comment type="caution">
    <text evidence="2">The sequence shown here is derived from an EMBL/GenBank/DDBJ whole genome shotgun (WGS) entry which is preliminary data.</text>
</comment>
<dbReference type="InterPro" id="IPR036282">
    <property type="entry name" value="Glutathione-S-Trfase_C_sf"/>
</dbReference>
<dbReference type="Proteomes" id="UP000757232">
    <property type="component" value="Unassembled WGS sequence"/>
</dbReference>
<dbReference type="SUPFAM" id="SSF52833">
    <property type="entry name" value="Thioredoxin-like"/>
    <property type="match status" value="1"/>
</dbReference>
<proteinExistence type="predicted"/>
<dbReference type="Gene3D" id="3.40.30.10">
    <property type="entry name" value="Glutaredoxin"/>
    <property type="match status" value="1"/>
</dbReference>
<sequence length="408" mass="45268">MRGASIIWHYARDLMTRLSNSISFLLLTSTMSLPTANIPKAVLYYNQKSVWSSSALLALEEKGYDEDEVELRVVDLGKAENLSMSFLRINPKGRYNLESMDTIYRLCKLLEGTVPTLVVPLAKTLAPDDDHRFKAVTDTKSILEFLDKSRSAISRTHTISSAPAPALAPATIVLSLAASQLIDILHTDDVNPNQLKYYNYTSQAAFARTAETLLPFFRGRQEALSSYITSSQNAQIQASEKTRKLWESKKADADAFVAVYAAADKDDSTLSPAEKAARDQFRSIAHDLWNVKLRKAITVLNKEMMGPFALGDQISIVDLHLGPWLARIAALCGGLATDNGDVIISKIESRIGDRFALPKDFQQIVAPELGADPFLQITPGAKRVKLAVFWDEMKGRASWMKVYRDGLH</sequence>
<feature type="domain" description="GST N-terminal" evidence="1">
    <location>
        <begin position="49"/>
        <end position="148"/>
    </location>
</feature>
<dbReference type="SUPFAM" id="SSF47616">
    <property type="entry name" value="GST C-terminal domain-like"/>
    <property type="match status" value="1"/>
</dbReference>
<dbReference type="Gene3D" id="1.20.1050.10">
    <property type="match status" value="1"/>
</dbReference>
<protein>
    <recommendedName>
        <fullName evidence="1">GST N-terminal domain-containing protein</fullName>
    </recommendedName>
</protein>
<keyword evidence="3" id="KW-1185">Reference proteome</keyword>
<dbReference type="AlphaFoldDB" id="A0A9Q5I202"/>
<accession>A0A9Q5I202</accession>
<dbReference type="EMBL" id="LNZH02000141">
    <property type="protein sequence ID" value="OCB90096.1"/>
    <property type="molecule type" value="Genomic_DNA"/>
</dbReference>
<dbReference type="CDD" id="cd00570">
    <property type="entry name" value="GST_N_family"/>
    <property type="match status" value="1"/>
</dbReference>
<evidence type="ECO:0000313" key="2">
    <source>
        <dbReference type="EMBL" id="OCB90096.1"/>
    </source>
</evidence>
<evidence type="ECO:0000259" key="1">
    <source>
        <dbReference type="Pfam" id="PF13409"/>
    </source>
</evidence>
<dbReference type="OrthoDB" id="412788at2759"/>
<organism evidence="2 3">
    <name type="scientific">Sanghuangporus baumii</name>
    <name type="common">Phellinus baumii</name>
    <dbReference type="NCBI Taxonomy" id="108892"/>
    <lineage>
        <taxon>Eukaryota</taxon>
        <taxon>Fungi</taxon>
        <taxon>Dikarya</taxon>
        <taxon>Basidiomycota</taxon>
        <taxon>Agaricomycotina</taxon>
        <taxon>Agaricomycetes</taxon>
        <taxon>Hymenochaetales</taxon>
        <taxon>Hymenochaetaceae</taxon>
        <taxon>Sanghuangporus</taxon>
    </lineage>
</organism>
<reference evidence="2" key="1">
    <citation type="submission" date="2016-06" db="EMBL/GenBank/DDBJ databases">
        <title>Draft Genome sequence of the fungus Inonotus baumii.</title>
        <authorList>
            <person name="Zhu H."/>
            <person name="Lin W."/>
        </authorList>
    </citation>
    <scope>NUCLEOTIDE SEQUENCE</scope>
    <source>
        <strain evidence="2">821</strain>
    </source>
</reference>